<dbReference type="InterPro" id="IPR029058">
    <property type="entry name" value="AB_hydrolase_fold"/>
</dbReference>
<evidence type="ECO:0000313" key="4">
    <source>
        <dbReference type="EMBL" id="MBB5867931.1"/>
    </source>
</evidence>
<dbReference type="InterPro" id="IPR013736">
    <property type="entry name" value="Xaa-Pro_dipept_C"/>
</dbReference>
<sequence>MAHPATRTRPHGQPLPRHVKLLSKLGGKPDPAALEVAYEPGLTVPAADGSPMVTDHYFPVVEGDYPTLLVRSPYGRGFPWTALYGNAYAQQGFHVVLQSCRGTGGSGGTFDWFRNEDADGHAAVAWLREQPWFNGVLGTVGISYLGYVQFALALDPPPELRAMVIQAGGHDPYGNCYAGGSFALETVLIAGVAMVHQGKGTLKFIQAGLRLQRHMRRIISSLPIIDAYVPGIGERVSIIEDSLRHAERDHPYWAGKDMSPVAESLAIPTSMVAGWFDLNLDQNLAQHERLVRAGCPNRLLIGPWTHSNMLEDRSVLIDSAGWLRAYLTADRSGLPPTPVRVHVGGVMPEGVDAWRDLAEWPPVGVSDRPWSLAAGGKLTTAEAAATGDALATVHYDPASPTPSLGGPVLSRGAGPRDNSSLEARPDVLTFTGEPLTDAVEVLGAVSAVLRVSIGAAASADVFARLCDVDEKGRSVNVCDGLLRISAGGRITVPMSSTAHRFAPGHRIRLQVSGGAHPRYARNLGTGEPLATATRLVPVDITVESGSQLLLPVAA</sequence>
<dbReference type="NCBIfam" id="TIGR00976">
    <property type="entry name" value="CocE_NonD"/>
    <property type="match status" value="1"/>
</dbReference>
<evidence type="ECO:0000256" key="1">
    <source>
        <dbReference type="ARBA" id="ARBA00022801"/>
    </source>
</evidence>
<dbReference type="InterPro" id="IPR008979">
    <property type="entry name" value="Galactose-bd-like_sf"/>
</dbReference>
<dbReference type="RefSeq" id="WP_184833468.1">
    <property type="nucleotide sequence ID" value="NZ_JACHMN010000002.1"/>
</dbReference>
<dbReference type="Pfam" id="PF02129">
    <property type="entry name" value="Peptidase_S15"/>
    <property type="match status" value="1"/>
</dbReference>
<comment type="caution">
    <text evidence="4">The sequence shown here is derived from an EMBL/GenBank/DDBJ whole genome shotgun (WGS) entry which is preliminary data.</text>
</comment>
<evidence type="ECO:0000259" key="3">
    <source>
        <dbReference type="SMART" id="SM00939"/>
    </source>
</evidence>
<proteinExistence type="predicted"/>
<dbReference type="SUPFAM" id="SSF49785">
    <property type="entry name" value="Galactose-binding domain-like"/>
    <property type="match status" value="1"/>
</dbReference>
<dbReference type="Gene3D" id="1.10.3020.10">
    <property type="entry name" value="alpha-amino acid ester hydrolase ( Helical cap domain)"/>
    <property type="match status" value="1"/>
</dbReference>
<dbReference type="GO" id="GO:0008239">
    <property type="term" value="F:dipeptidyl-peptidase activity"/>
    <property type="evidence" value="ECO:0007669"/>
    <property type="project" value="InterPro"/>
</dbReference>
<name>A0A841BM41_9ACTN</name>
<feature type="domain" description="Xaa-Pro dipeptidyl-peptidase C-terminal" evidence="3">
    <location>
        <begin position="320"/>
        <end position="549"/>
    </location>
</feature>
<dbReference type="SUPFAM" id="SSF53474">
    <property type="entry name" value="alpha/beta-Hydrolases"/>
    <property type="match status" value="1"/>
</dbReference>
<dbReference type="Gene3D" id="2.60.120.260">
    <property type="entry name" value="Galactose-binding domain-like"/>
    <property type="match status" value="1"/>
</dbReference>
<dbReference type="InterPro" id="IPR005674">
    <property type="entry name" value="CocE/Ser_esterase"/>
</dbReference>
<dbReference type="EMBL" id="JACHMN010000002">
    <property type="protein sequence ID" value="MBB5867931.1"/>
    <property type="molecule type" value="Genomic_DNA"/>
</dbReference>
<evidence type="ECO:0000256" key="2">
    <source>
        <dbReference type="SAM" id="MobiDB-lite"/>
    </source>
</evidence>
<feature type="region of interest" description="Disordered" evidence="2">
    <location>
        <begin position="396"/>
        <end position="422"/>
    </location>
</feature>
<keyword evidence="1 4" id="KW-0378">Hydrolase</keyword>
<dbReference type="Proteomes" id="UP000587527">
    <property type="component" value="Unassembled WGS sequence"/>
</dbReference>
<protein>
    <submittedName>
        <fullName evidence="4">Putative CocE/NonD family hydrolase</fullName>
    </submittedName>
</protein>
<gene>
    <name evidence="4" type="ORF">F4553_001310</name>
</gene>
<evidence type="ECO:0000313" key="5">
    <source>
        <dbReference type="Proteomes" id="UP000587527"/>
    </source>
</evidence>
<dbReference type="AlphaFoldDB" id="A0A841BM41"/>
<dbReference type="SMART" id="SM00939">
    <property type="entry name" value="PepX_C"/>
    <property type="match status" value="1"/>
</dbReference>
<accession>A0A841BM41</accession>
<dbReference type="InterPro" id="IPR000383">
    <property type="entry name" value="Xaa-Pro-like_dom"/>
</dbReference>
<dbReference type="Gene3D" id="3.40.50.1820">
    <property type="entry name" value="alpha/beta hydrolase"/>
    <property type="match status" value="1"/>
</dbReference>
<reference evidence="4 5" key="1">
    <citation type="submission" date="2020-08" db="EMBL/GenBank/DDBJ databases">
        <title>Sequencing the genomes of 1000 actinobacteria strains.</title>
        <authorList>
            <person name="Klenk H.-P."/>
        </authorList>
    </citation>
    <scope>NUCLEOTIDE SEQUENCE [LARGE SCALE GENOMIC DNA]</scope>
    <source>
        <strain evidence="4 5">DSM 45362</strain>
    </source>
</reference>
<organism evidence="4 5">
    <name type="scientific">Allocatelliglobosispora scoriae</name>
    <dbReference type="NCBI Taxonomy" id="643052"/>
    <lineage>
        <taxon>Bacteria</taxon>
        <taxon>Bacillati</taxon>
        <taxon>Actinomycetota</taxon>
        <taxon>Actinomycetes</taxon>
        <taxon>Micromonosporales</taxon>
        <taxon>Micromonosporaceae</taxon>
        <taxon>Allocatelliglobosispora</taxon>
    </lineage>
</organism>
<keyword evidence="5" id="KW-1185">Reference proteome</keyword>
<dbReference type="Pfam" id="PF08530">
    <property type="entry name" value="PepX_C"/>
    <property type="match status" value="1"/>
</dbReference>